<dbReference type="InterPro" id="IPR026832">
    <property type="entry name" value="Asteroid"/>
</dbReference>
<sequence length="156" mass="17980">MLNNVAYKEFLKWKEKKLQNNDFDLDAAHSFCQWQCCLQMGLYLNQLLGTPLCEPDLSRLYTGTLVHRLYQELKSAPAVENLFTLSPKMAQLYLVLLNTIESTVSPDFFQKMTKTRSVSCKKRKASNKKKSAIRRAVPDTQHLCNVNRFASLEVDD</sequence>
<name>A0A8C5TA94_9PASS</name>
<dbReference type="AlphaFoldDB" id="A0A8C5TA94"/>
<dbReference type="PANTHER" id="PTHR15665:SF1">
    <property type="entry name" value="PROTEIN ASTEROID HOMOLOG 1"/>
    <property type="match status" value="1"/>
</dbReference>
<evidence type="ECO:0000313" key="2">
    <source>
        <dbReference type="Proteomes" id="UP000694560"/>
    </source>
</evidence>
<dbReference type="PANTHER" id="PTHR15665">
    <property type="entry name" value="ASTEROID PROTEIN"/>
    <property type="match status" value="1"/>
</dbReference>
<keyword evidence="2" id="KW-1185">Reference proteome</keyword>
<evidence type="ECO:0000313" key="1">
    <source>
        <dbReference type="Ensembl" id="ENSMCSP00000004985.1"/>
    </source>
</evidence>
<reference evidence="1" key="2">
    <citation type="submission" date="2025-09" db="UniProtKB">
        <authorList>
            <consortium name="Ensembl"/>
        </authorList>
    </citation>
    <scope>IDENTIFICATION</scope>
</reference>
<proteinExistence type="predicted"/>
<organism evidence="1 2">
    <name type="scientific">Malurus cyaneus samueli</name>
    <dbReference type="NCBI Taxonomy" id="2593467"/>
    <lineage>
        <taxon>Eukaryota</taxon>
        <taxon>Metazoa</taxon>
        <taxon>Chordata</taxon>
        <taxon>Craniata</taxon>
        <taxon>Vertebrata</taxon>
        <taxon>Euteleostomi</taxon>
        <taxon>Archelosauria</taxon>
        <taxon>Archosauria</taxon>
        <taxon>Dinosauria</taxon>
        <taxon>Saurischia</taxon>
        <taxon>Theropoda</taxon>
        <taxon>Coelurosauria</taxon>
        <taxon>Aves</taxon>
        <taxon>Neognathae</taxon>
        <taxon>Neoaves</taxon>
        <taxon>Telluraves</taxon>
        <taxon>Australaves</taxon>
        <taxon>Passeriformes</taxon>
        <taxon>Meliphagoidea</taxon>
        <taxon>Maluridae</taxon>
        <taxon>Malurus</taxon>
    </lineage>
</organism>
<accession>A0A8C5TA94</accession>
<reference evidence="1" key="1">
    <citation type="submission" date="2025-08" db="UniProtKB">
        <authorList>
            <consortium name="Ensembl"/>
        </authorList>
    </citation>
    <scope>IDENTIFICATION</scope>
</reference>
<dbReference type="Proteomes" id="UP000694560">
    <property type="component" value="Unplaced"/>
</dbReference>
<protein>
    <submittedName>
        <fullName evidence="1">Uncharacterized protein</fullName>
    </submittedName>
</protein>
<dbReference type="Ensembl" id="ENSMCST00000005097.1">
    <property type="protein sequence ID" value="ENSMCSP00000004985.1"/>
    <property type="gene ID" value="ENSMCSG00000003625.1"/>
</dbReference>